<keyword evidence="2" id="KW-0732">Signal</keyword>
<dbReference type="RefSeq" id="WP_135622416.1">
    <property type="nucleotide sequence ID" value="NZ_CP054491.1"/>
</dbReference>
<name>A0A6N0HXD1_9GAMM</name>
<dbReference type="InterPro" id="IPR023346">
    <property type="entry name" value="Lysozyme-like_dom_sf"/>
</dbReference>
<dbReference type="Gene3D" id="1.10.530.10">
    <property type="match status" value="1"/>
</dbReference>
<evidence type="ECO:0000256" key="2">
    <source>
        <dbReference type="SAM" id="SignalP"/>
    </source>
</evidence>
<sequence length="200" mass="23575">MTRVLFLLLMILPSTLWASKSVDPSVDSSVWSSEYDEYFKKYAARYFGPSFDWRWFKAQAIAESGLNYKATSSSGARGLMQLIPSTYQDIRRDQSHFGELETPVWNVAAGIFYDRQIYRKWRDRPEQERLYLTFASYNAGYGRVLKALKRVKGDVKGWDQIKQYLPRETRAYVERIRRLMKNEPRPIRLVQLTGYLPVFD</sequence>
<evidence type="ECO:0000313" key="4">
    <source>
        <dbReference type="EMBL" id="QKQ26836.1"/>
    </source>
</evidence>
<dbReference type="InterPro" id="IPR008258">
    <property type="entry name" value="Transglycosylase_SLT_dom_1"/>
</dbReference>
<feature type="signal peptide" evidence="2">
    <location>
        <begin position="1"/>
        <end position="18"/>
    </location>
</feature>
<protein>
    <submittedName>
        <fullName evidence="4">Transglycosylase SLT domain-containing protein</fullName>
    </submittedName>
</protein>
<comment type="similarity">
    <text evidence="1">Belongs to the transglycosylase Slt family.</text>
</comment>
<dbReference type="Proteomes" id="UP000509658">
    <property type="component" value="Chromosome"/>
</dbReference>
<feature type="chain" id="PRO_5027075347" evidence="2">
    <location>
        <begin position="19"/>
        <end position="200"/>
    </location>
</feature>
<reference evidence="4 5" key="1">
    <citation type="submission" date="2020-05" db="EMBL/GenBank/DDBJ databases">
        <title>Horizontal transmission and recombination maintain forever young bacterial symbiont genomes.</title>
        <authorList>
            <person name="Russell S.L."/>
            <person name="Pepper-Tunick E."/>
            <person name="Svedberg J."/>
            <person name="Byrne A."/>
            <person name="Ruelas Castillo J."/>
            <person name="Vollmers C."/>
            <person name="Beinart R.A."/>
            <person name="Corbett-Detig R."/>
        </authorList>
    </citation>
    <scope>NUCLEOTIDE SEQUENCE [LARGE SCALE GENOMIC DNA]</scope>
    <source>
        <strain evidence="4">Santa_Monica_outfall</strain>
    </source>
</reference>
<dbReference type="SUPFAM" id="SSF53955">
    <property type="entry name" value="Lysozyme-like"/>
    <property type="match status" value="1"/>
</dbReference>
<proteinExistence type="inferred from homology"/>
<dbReference type="AlphaFoldDB" id="A0A6N0HXD1"/>
<evidence type="ECO:0000259" key="3">
    <source>
        <dbReference type="Pfam" id="PF01464"/>
    </source>
</evidence>
<evidence type="ECO:0000256" key="1">
    <source>
        <dbReference type="ARBA" id="ARBA00007734"/>
    </source>
</evidence>
<accession>A0A6N0HXD1</accession>
<dbReference type="PANTHER" id="PTHR37423:SF2">
    <property type="entry name" value="MEMBRANE-BOUND LYTIC MUREIN TRANSGLYCOSYLASE C"/>
    <property type="match status" value="1"/>
</dbReference>
<evidence type="ECO:0000313" key="5">
    <source>
        <dbReference type="Proteomes" id="UP000509658"/>
    </source>
</evidence>
<keyword evidence="5" id="KW-1185">Reference proteome</keyword>
<dbReference type="KEGG" id="rev:HUE57_11485"/>
<dbReference type="PANTHER" id="PTHR37423">
    <property type="entry name" value="SOLUBLE LYTIC MUREIN TRANSGLYCOSYLASE-RELATED"/>
    <property type="match status" value="1"/>
</dbReference>
<dbReference type="Pfam" id="PF01464">
    <property type="entry name" value="SLT"/>
    <property type="match status" value="1"/>
</dbReference>
<feature type="domain" description="Transglycosylase SLT" evidence="3">
    <location>
        <begin position="50"/>
        <end position="152"/>
    </location>
</feature>
<organism evidence="4 5">
    <name type="scientific">Candidatus Reidiella endopervernicosa</name>
    <dbReference type="NCBI Taxonomy" id="2738883"/>
    <lineage>
        <taxon>Bacteria</taxon>
        <taxon>Pseudomonadati</taxon>
        <taxon>Pseudomonadota</taxon>
        <taxon>Gammaproteobacteria</taxon>
        <taxon>Candidatus Reidiella</taxon>
    </lineage>
</organism>
<dbReference type="EMBL" id="CP054491">
    <property type="protein sequence ID" value="QKQ26836.1"/>
    <property type="molecule type" value="Genomic_DNA"/>
</dbReference>
<gene>
    <name evidence="4" type="ORF">HUE57_11485</name>
</gene>